<sequence length="802" mass="90042">MHPGYPQHGAPGGQGVPERTGTGFAPPPTPAGQPGPSQMQPQGPGQQGFYGGWQTTAGPSGSAQRMMYPPQGYPQQRGLTRGQQQVIWRHQSEIEQQRRLERIQMEKASKQKRHEEFRRQHAMPNQEKAVQKGQGDAAMAMEQPGPSRSAQLQQPGSSMAQYQSGVPSSSSYQPGVPSSSYSQQQGYSLAQQQQLIRQQQAQRLQMDPRMLQQRQLLQQQGFQTQVSPTFQQPSSEPMDQQQPYPQAPADPSRMTLQEHALMMQRQRQLQLQQQAYHQQQQRAYQQHLQQQQMGATSSQAGYPQGSQASVPTSSRDAYPNQTARGPNGYPYQQQQQDPQSSSINNMAYQQQPMYEAHKRQELARQQQQQQAQIQQQQSNLQTQSNQQQQYQRRQADTPGSSYSQDATPSASSSIRSIMSSSSNGTPRPPASSSAVSRRTDVTDVVEGELDQFEDILFMTDFGEKPLPPVNQNGPKSANGQQTASNSTHSTTDEISNALAAIHSSDDMLRFSNLVQSDSSTTRPIENLEDFLHTCPLRPTAIFGARPNPWRPAGPELDVEIPEPFPEDKDASLALLKKMLDATVIKPTEFDIQSACNITMQPPENPENWCHVHYYEFSEHHGDSFRVYEDELIIDGQCAPSTPGRLCIGNIGNPNRDPVAVAARRQIGRGCRITRNMQGLAVESLSDAAIFIQAPIHAESRGDHSNTIYRLSKGQSMRLFDYEFFNQVLQNAVMTNDFDTVYKVQLMCHIRMSFVKGWGGCYRREQIHYTPCWIEIHLSFPLQCVDRCLFTMKQTPPSDVHQE</sequence>
<evidence type="ECO:0000259" key="4">
    <source>
        <dbReference type="PROSITE" id="PS51076"/>
    </source>
</evidence>
<evidence type="ECO:0000256" key="2">
    <source>
        <dbReference type="ARBA" id="ARBA00023163"/>
    </source>
</evidence>
<keyword evidence="1" id="KW-0805">Transcription regulation</keyword>
<keyword evidence="5" id="KW-1185">Reference proteome</keyword>
<feature type="compositionally biased region" description="Low complexity" evidence="3">
    <location>
        <begin position="259"/>
        <end position="293"/>
    </location>
</feature>
<feature type="domain" description="MH2" evidence="4">
    <location>
        <begin position="608"/>
        <end position="800"/>
    </location>
</feature>
<dbReference type="InterPro" id="IPR017855">
    <property type="entry name" value="SMAD-like_dom_sf"/>
</dbReference>
<evidence type="ECO:0000313" key="6">
    <source>
        <dbReference type="WBParaSite" id="Pan_g354.t1"/>
    </source>
</evidence>
<dbReference type="GO" id="GO:0000981">
    <property type="term" value="F:DNA-binding transcription factor activity, RNA polymerase II-specific"/>
    <property type="evidence" value="ECO:0007669"/>
    <property type="project" value="TreeGrafter"/>
</dbReference>
<reference evidence="5" key="1">
    <citation type="journal article" date="2013" name="Genetics">
        <title>The draft genome and transcriptome of Panagrellus redivivus are shaped by the harsh demands of a free-living lifestyle.</title>
        <authorList>
            <person name="Srinivasan J."/>
            <person name="Dillman A.R."/>
            <person name="Macchietto M.G."/>
            <person name="Heikkinen L."/>
            <person name="Lakso M."/>
            <person name="Fracchia K.M."/>
            <person name="Antoshechkin I."/>
            <person name="Mortazavi A."/>
            <person name="Wong G."/>
            <person name="Sternberg P.W."/>
        </authorList>
    </citation>
    <scope>NUCLEOTIDE SEQUENCE [LARGE SCALE GENOMIC DNA]</scope>
    <source>
        <strain evidence="5">MT8872</strain>
    </source>
</reference>
<feature type="compositionally biased region" description="Polar residues" evidence="3">
    <location>
        <begin position="397"/>
        <end position="408"/>
    </location>
</feature>
<dbReference type="GO" id="GO:0009791">
    <property type="term" value="P:post-embryonic development"/>
    <property type="evidence" value="ECO:0007669"/>
    <property type="project" value="UniProtKB-ARBA"/>
</dbReference>
<feature type="compositionally biased region" description="Polar residues" evidence="3">
    <location>
        <begin position="226"/>
        <end position="238"/>
    </location>
</feature>
<dbReference type="GO" id="GO:0030154">
    <property type="term" value="P:cell differentiation"/>
    <property type="evidence" value="ECO:0007669"/>
    <property type="project" value="TreeGrafter"/>
</dbReference>
<dbReference type="GO" id="GO:0009653">
    <property type="term" value="P:anatomical structure morphogenesis"/>
    <property type="evidence" value="ECO:0007669"/>
    <property type="project" value="TreeGrafter"/>
</dbReference>
<evidence type="ECO:0000313" key="5">
    <source>
        <dbReference type="Proteomes" id="UP000492821"/>
    </source>
</evidence>
<organism evidence="5 6">
    <name type="scientific">Panagrellus redivivus</name>
    <name type="common">Microworm</name>
    <dbReference type="NCBI Taxonomy" id="6233"/>
    <lineage>
        <taxon>Eukaryota</taxon>
        <taxon>Metazoa</taxon>
        <taxon>Ecdysozoa</taxon>
        <taxon>Nematoda</taxon>
        <taxon>Chromadorea</taxon>
        <taxon>Rhabditida</taxon>
        <taxon>Tylenchina</taxon>
        <taxon>Panagrolaimomorpha</taxon>
        <taxon>Panagrolaimoidea</taxon>
        <taxon>Panagrolaimidae</taxon>
        <taxon>Panagrellus</taxon>
    </lineage>
</organism>
<feature type="compositionally biased region" description="Low complexity" evidence="3">
    <location>
        <begin position="34"/>
        <end position="44"/>
    </location>
</feature>
<feature type="compositionally biased region" description="Polar residues" evidence="3">
    <location>
        <begin position="146"/>
        <end position="159"/>
    </location>
</feature>
<feature type="compositionally biased region" description="Low complexity" evidence="3">
    <location>
        <begin position="409"/>
        <end position="422"/>
    </location>
</feature>
<dbReference type="Proteomes" id="UP000492821">
    <property type="component" value="Unassembled WGS sequence"/>
</dbReference>
<proteinExistence type="predicted"/>
<feature type="compositionally biased region" description="Low complexity" evidence="3">
    <location>
        <begin position="160"/>
        <end position="225"/>
    </location>
</feature>
<dbReference type="GO" id="GO:0050793">
    <property type="term" value="P:regulation of developmental process"/>
    <property type="evidence" value="ECO:0007669"/>
    <property type="project" value="UniProtKB-ARBA"/>
</dbReference>
<dbReference type="AlphaFoldDB" id="A0A7E4VUI6"/>
<dbReference type="GO" id="GO:0071144">
    <property type="term" value="C:heteromeric SMAD protein complex"/>
    <property type="evidence" value="ECO:0007669"/>
    <property type="project" value="TreeGrafter"/>
</dbReference>
<dbReference type="InterPro" id="IPR001132">
    <property type="entry name" value="SMAD_dom_Dwarfin-type"/>
</dbReference>
<feature type="compositionally biased region" description="Low complexity" evidence="3">
    <location>
        <begin position="363"/>
        <end position="392"/>
    </location>
</feature>
<dbReference type="GO" id="GO:0000978">
    <property type="term" value="F:RNA polymerase II cis-regulatory region sequence-specific DNA binding"/>
    <property type="evidence" value="ECO:0007669"/>
    <property type="project" value="TreeGrafter"/>
</dbReference>
<feature type="compositionally biased region" description="Basic and acidic residues" evidence="3">
    <location>
        <begin position="99"/>
        <end position="119"/>
    </location>
</feature>
<dbReference type="SUPFAM" id="SSF49879">
    <property type="entry name" value="SMAD/FHA domain"/>
    <property type="match status" value="1"/>
</dbReference>
<feature type="compositionally biased region" description="Polar residues" evidence="3">
    <location>
        <begin position="73"/>
        <end position="85"/>
    </location>
</feature>
<evidence type="ECO:0000256" key="1">
    <source>
        <dbReference type="ARBA" id="ARBA00023015"/>
    </source>
</evidence>
<feature type="region of interest" description="Disordered" evidence="3">
    <location>
        <begin position="99"/>
        <end position="340"/>
    </location>
</feature>
<feature type="region of interest" description="Disordered" evidence="3">
    <location>
        <begin position="461"/>
        <end position="490"/>
    </location>
</feature>
<dbReference type="GO" id="GO:0070411">
    <property type="term" value="F:I-SMAD binding"/>
    <property type="evidence" value="ECO:0007669"/>
    <property type="project" value="TreeGrafter"/>
</dbReference>
<dbReference type="Pfam" id="PF03166">
    <property type="entry name" value="MH2"/>
    <property type="match status" value="1"/>
</dbReference>
<dbReference type="PROSITE" id="PS51076">
    <property type="entry name" value="MH2"/>
    <property type="match status" value="1"/>
</dbReference>
<reference evidence="6" key="2">
    <citation type="submission" date="2020-10" db="UniProtKB">
        <authorList>
            <consortium name="WormBaseParasite"/>
        </authorList>
    </citation>
    <scope>IDENTIFICATION</scope>
</reference>
<protein>
    <submittedName>
        <fullName evidence="6">MH2 domain-containing protein</fullName>
    </submittedName>
</protein>
<dbReference type="SMART" id="SM00524">
    <property type="entry name" value="DWB"/>
    <property type="match status" value="1"/>
</dbReference>
<name>A0A7E4VUI6_PANRE</name>
<feature type="region of interest" description="Disordered" evidence="3">
    <location>
        <begin position="1"/>
        <end position="85"/>
    </location>
</feature>
<feature type="compositionally biased region" description="Polar residues" evidence="3">
    <location>
        <begin position="294"/>
        <end position="324"/>
    </location>
</feature>
<dbReference type="InterPro" id="IPR013790">
    <property type="entry name" value="Dwarfin"/>
</dbReference>
<evidence type="ECO:0000256" key="3">
    <source>
        <dbReference type="SAM" id="MobiDB-lite"/>
    </source>
</evidence>
<dbReference type="GO" id="GO:0030509">
    <property type="term" value="P:BMP signaling pathway"/>
    <property type="evidence" value="ECO:0007669"/>
    <property type="project" value="TreeGrafter"/>
</dbReference>
<dbReference type="Gene3D" id="2.60.200.10">
    <property type="match status" value="1"/>
</dbReference>
<feature type="compositionally biased region" description="Low complexity" evidence="3">
    <location>
        <begin position="239"/>
        <end position="251"/>
    </location>
</feature>
<accession>A0A7E4VUI6</accession>
<dbReference type="InterPro" id="IPR008984">
    <property type="entry name" value="SMAD_FHA_dom_sf"/>
</dbReference>
<dbReference type="PANTHER" id="PTHR13703">
    <property type="entry name" value="SMAD"/>
    <property type="match status" value="1"/>
</dbReference>
<feature type="compositionally biased region" description="Polar residues" evidence="3">
    <location>
        <begin position="469"/>
        <end position="490"/>
    </location>
</feature>
<keyword evidence="2" id="KW-0804">Transcription</keyword>
<dbReference type="GO" id="GO:0060395">
    <property type="term" value="P:SMAD protein signal transduction"/>
    <property type="evidence" value="ECO:0007669"/>
    <property type="project" value="TreeGrafter"/>
</dbReference>
<dbReference type="GO" id="GO:0051239">
    <property type="term" value="P:regulation of multicellular organismal process"/>
    <property type="evidence" value="ECO:0007669"/>
    <property type="project" value="UniProtKB-ARBA"/>
</dbReference>
<dbReference type="WBParaSite" id="Pan_g354.t1">
    <property type="protein sequence ID" value="Pan_g354.t1"/>
    <property type="gene ID" value="Pan_g354"/>
</dbReference>
<feature type="region of interest" description="Disordered" evidence="3">
    <location>
        <begin position="356"/>
        <end position="441"/>
    </location>
</feature>